<keyword evidence="4" id="KW-1185">Reference proteome</keyword>
<dbReference type="InterPro" id="IPR027417">
    <property type="entry name" value="P-loop_NTPase"/>
</dbReference>
<dbReference type="Pfam" id="PF00004">
    <property type="entry name" value="AAA"/>
    <property type="match status" value="1"/>
</dbReference>
<dbReference type="CDD" id="cd19481">
    <property type="entry name" value="RecA-like_protease"/>
    <property type="match status" value="1"/>
</dbReference>
<dbReference type="OrthoDB" id="9809379at2"/>
<evidence type="ECO:0000313" key="4">
    <source>
        <dbReference type="Proteomes" id="UP000005459"/>
    </source>
</evidence>
<dbReference type="Gene3D" id="3.40.50.300">
    <property type="entry name" value="P-loop containing nucleotide triphosphate hydrolases"/>
    <property type="match status" value="1"/>
</dbReference>
<dbReference type="AlphaFoldDB" id="F9UC41"/>
<name>F9UC41_9GAMM</name>
<gene>
    <name evidence="3" type="ORF">ThimaDRAFT_2493</name>
</gene>
<comment type="similarity">
    <text evidence="1">Belongs to the AAA ATPase family.</text>
</comment>
<dbReference type="GO" id="GO:0016887">
    <property type="term" value="F:ATP hydrolysis activity"/>
    <property type="evidence" value="ECO:0007669"/>
    <property type="project" value="InterPro"/>
</dbReference>
<dbReference type="InterPro" id="IPR003959">
    <property type="entry name" value="ATPase_AAA_core"/>
</dbReference>
<evidence type="ECO:0000259" key="2">
    <source>
        <dbReference type="Pfam" id="PF00004"/>
    </source>
</evidence>
<dbReference type="InterPro" id="IPR050304">
    <property type="entry name" value="MT-severing_AAA_ATPase"/>
</dbReference>
<feature type="domain" description="ATPase AAA-type core" evidence="2">
    <location>
        <begin position="2"/>
        <end position="90"/>
    </location>
</feature>
<protein>
    <submittedName>
        <fullName evidence="3">AAA ATPase central domain protein</fullName>
    </submittedName>
</protein>
<evidence type="ECO:0000256" key="1">
    <source>
        <dbReference type="ARBA" id="ARBA00006914"/>
    </source>
</evidence>
<dbReference type="RefSeq" id="WP_007193366.1">
    <property type="nucleotide sequence ID" value="NZ_AFWV01000008.1"/>
</dbReference>
<dbReference type="eggNOG" id="COG0464">
    <property type="taxonomic scope" value="Bacteria"/>
</dbReference>
<dbReference type="PANTHER" id="PTHR23074">
    <property type="entry name" value="AAA DOMAIN-CONTAINING"/>
    <property type="match status" value="1"/>
</dbReference>
<reference evidence="3 4" key="1">
    <citation type="submission" date="2011-06" db="EMBL/GenBank/DDBJ databases">
        <title>The draft genome of Thiocapsa marina 5811.</title>
        <authorList>
            <consortium name="US DOE Joint Genome Institute (JGI-PGF)"/>
            <person name="Lucas S."/>
            <person name="Han J."/>
            <person name="Cheng J.-F."/>
            <person name="Goodwin L."/>
            <person name="Pitluck S."/>
            <person name="Peters L."/>
            <person name="Land M.L."/>
            <person name="Hauser L."/>
            <person name="Vogl K."/>
            <person name="Liu Z."/>
            <person name="Imhoff J."/>
            <person name="Thiel V."/>
            <person name="Frigaard N.-U."/>
            <person name="Bryant D."/>
            <person name="Woyke T.J."/>
        </authorList>
    </citation>
    <scope>NUCLEOTIDE SEQUENCE [LARGE SCALE GENOMIC DNA]</scope>
    <source>
        <strain evidence="3 4">5811</strain>
    </source>
</reference>
<feature type="non-terminal residue" evidence="3">
    <location>
        <position position="1"/>
    </location>
</feature>
<dbReference type="EMBL" id="AFWV01000008">
    <property type="protein sequence ID" value="EGV17954.1"/>
    <property type="molecule type" value="Genomic_DNA"/>
</dbReference>
<proteinExistence type="inferred from homology"/>
<accession>F9UC41</accession>
<dbReference type="PANTHER" id="PTHR23074:SF17">
    <property type="entry name" value="FIDGETIN-LIKE PROTEIN 1"/>
    <property type="match status" value="1"/>
</dbReference>
<dbReference type="SUPFAM" id="SSF52540">
    <property type="entry name" value="P-loop containing nucleoside triphosphate hydrolases"/>
    <property type="match status" value="1"/>
</dbReference>
<dbReference type="GO" id="GO:0005524">
    <property type="term" value="F:ATP binding"/>
    <property type="evidence" value="ECO:0007669"/>
    <property type="project" value="InterPro"/>
</dbReference>
<evidence type="ECO:0000313" key="3">
    <source>
        <dbReference type="EMBL" id="EGV17954.1"/>
    </source>
</evidence>
<organism evidence="3 4">
    <name type="scientific">Thiocapsa marina 5811</name>
    <dbReference type="NCBI Taxonomy" id="768671"/>
    <lineage>
        <taxon>Bacteria</taxon>
        <taxon>Pseudomonadati</taxon>
        <taxon>Pseudomonadota</taxon>
        <taxon>Gammaproteobacteria</taxon>
        <taxon>Chromatiales</taxon>
        <taxon>Chromatiaceae</taxon>
        <taxon>Thiocapsa</taxon>
    </lineage>
</organism>
<dbReference type="Proteomes" id="UP000005459">
    <property type="component" value="Unassembled WGS sequence"/>
</dbReference>
<sequence length="170" mass="18992">LVSPYVGETEQNLARLFRDSDPAHSLLLLDEVDSFLGDRREARHSWERTQVNELLQQMEQYPGIFVAATNLMSGIDPAALRRFDFKLHFRALAPAQRLALFAREALGDVSAPVPADLARHLAALEGLTPGDFATVARQRTLLGETLTPEQFLRRVASECRMKGEARHSVV</sequence>